<evidence type="ECO:0000256" key="5">
    <source>
        <dbReference type="ARBA" id="ARBA00022989"/>
    </source>
</evidence>
<evidence type="ECO:0000313" key="10">
    <source>
        <dbReference type="Proteomes" id="UP000234254"/>
    </source>
</evidence>
<protein>
    <submittedName>
        <fullName evidence="9">MFS general substrate transporter</fullName>
    </submittedName>
</protein>
<sequence>MISHARQDGKSPTGTCQIIPEQQFPSDDAVDEFADEKATKTLNQRLVRKMDAAFLSVMVLVFFFKRVDKSIIAKAKLSSFERDLDLHGTQFNTAVSMAAAGYIITIIPSNILLTRARPSIYLPCCASLWAIVAMATAAAQNYPQIVALRFLLGLCEGPYSPGCIFVLSCWYTKEELALRNAILAIATPLSSAFVGLISAGVFSKMEGLHGWAGWRWLFLLMGCISLAAALTAFVFFPDYPESSTGSTQWLLTPVERRWAIERMRRDRVAHPKSTVWAGLKSAVLDYRVWLLALVACCHRSATGYSTFYPSIVKAMHLGNTYITLLCTAPPYLLGAIVSCLVSWSSDRFHDRSGHIMGTMTVVTIGFIIHIAVENRPVQYFASFLYIPADSATNALPRALIATAAGQTPEKRACAVAIVEAITSLSEVWSSYFFQNNDAPRYIKGMAILVAFSVVCILSAGLMRWILWRDNRRLQARFAGTDTVPILHPL</sequence>
<dbReference type="Proteomes" id="UP000234254">
    <property type="component" value="Unassembled WGS sequence"/>
</dbReference>
<dbReference type="GO" id="GO:0016020">
    <property type="term" value="C:membrane"/>
    <property type="evidence" value="ECO:0007669"/>
    <property type="project" value="UniProtKB-SubCell"/>
</dbReference>
<evidence type="ECO:0000313" key="9">
    <source>
        <dbReference type="EMBL" id="PKY00705.1"/>
    </source>
</evidence>
<dbReference type="FunFam" id="1.20.1250.20:FF:000013">
    <property type="entry name" value="MFS general substrate transporter"/>
    <property type="match status" value="1"/>
</dbReference>
<comment type="similarity">
    <text evidence="2">Belongs to the major facilitator superfamily.</text>
</comment>
<keyword evidence="3" id="KW-0813">Transport</keyword>
<dbReference type="AlphaFoldDB" id="A0A2I1CSV6"/>
<dbReference type="PANTHER" id="PTHR43791:SF62">
    <property type="entry name" value="MAJOR FACILITATOR SUPERFAMILY (MFS) PROFILE DOMAIN-CONTAINING PROTEIN"/>
    <property type="match status" value="1"/>
</dbReference>
<evidence type="ECO:0000256" key="2">
    <source>
        <dbReference type="ARBA" id="ARBA00008335"/>
    </source>
</evidence>
<dbReference type="GeneID" id="36543686"/>
<dbReference type="RefSeq" id="XP_024689299.1">
    <property type="nucleotide sequence ID" value="XM_024836162.1"/>
</dbReference>
<accession>A0A2I1CSV6</accession>
<proteinExistence type="inferred from homology"/>
<keyword evidence="10" id="KW-1185">Reference proteome</keyword>
<dbReference type="InterPro" id="IPR011701">
    <property type="entry name" value="MFS"/>
</dbReference>
<feature type="transmembrane region" description="Helical" evidence="7">
    <location>
        <begin position="214"/>
        <end position="236"/>
    </location>
</feature>
<feature type="transmembrane region" description="Helical" evidence="7">
    <location>
        <begin position="445"/>
        <end position="466"/>
    </location>
</feature>
<organism evidence="9 10">
    <name type="scientific">Aspergillus campestris (strain IBT 28561)</name>
    <dbReference type="NCBI Taxonomy" id="1392248"/>
    <lineage>
        <taxon>Eukaryota</taxon>
        <taxon>Fungi</taxon>
        <taxon>Dikarya</taxon>
        <taxon>Ascomycota</taxon>
        <taxon>Pezizomycotina</taxon>
        <taxon>Eurotiomycetes</taxon>
        <taxon>Eurotiomycetidae</taxon>
        <taxon>Eurotiales</taxon>
        <taxon>Aspergillaceae</taxon>
        <taxon>Aspergillus</taxon>
        <taxon>Aspergillus subgen. Circumdati</taxon>
    </lineage>
</organism>
<dbReference type="PROSITE" id="PS50850">
    <property type="entry name" value="MFS"/>
    <property type="match status" value="1"/>
</dbReference>
<evidence type="ECO:0000256" key="6">
    <source>
        <dbReference type="ARBA" id="ARBA00023136"/>
    </source>
</evidence>
<reference evidence="9" key="1">
    <citation type="submission" date="2016-12" db="EMBL/GenBank/DDBJ databases">
        <title>The genomes of Aspergillus section Nigri reveals drivers in fungal speciation.</title>
        <authorList>
            <consortium name="DOE Joint Genome Institute"/>
            <person name="Vesth T.C."/>
            <person name="Nybo J."/>
            <person name="Theobald S."/>
            <person name="Brandl J."/>
            <person name="Frisvad J.C."/>
            <person name="Nielsen K.F."/>
            <person name="Lyhne E.K."/>
            <person name="Kogle M.E."/>
            <person name="Kuo A."/>
            <person name="Riley R."/>
            <person name="Clum A."/>
            <person name="Nolan M."/>
            <person name="Lipzen A."/>
            <person name="Salamov A."/>
            <person name="Henrissat B."/>
            <person name="Wiebenga A."/>
            <person name="De vries R.P."/>
            <person name="Grigoriev I.V."/>
            <person name="Mortensen U.H."/>
            <person name="Andersen M.R."/>
            <person name="Baker S.E."/>
        </authorList>
    </citation>
    <scope>NUCLEOTIDE SEQUENCE</scope>
    <source>
        <strain evidence="9">IBT 28561</strain>
    </source>
</reference>
<comment type="caution">
    <text evidence="9">The sequence shown here is derived from an EMBL/GenBank/DDBJ whole genome shotgun (WGS) entry which is preliminary data.</text>
</comment>
<gene>
    <name evidence="9" type="ORF">P168DRAFT_284877</name>
</gene>
<feature type="transmembrane region" description="Helical" evidence="7">
    <location>
        <begin position="355"/>
        <end position="372"/>
    </location>
</feature>
<evidence type="ECO:0000256" key="4">
    <source>
        <dbReference type="ARBA" id="ARBA00022692"/>
    </source>
</evidence>
<feature type="transmembrane region" description="Helical" evidence="7">
    <location>
        <begin position="120"/>
        <end position="139"/>
    </location>
</feature>
<feature type="domain" description="Major facilitator superfamily (MFS) profile" evidence="8">
    <location>
        <begin position="54"/>
        <end position="470"/>
    </location>
</feature>
<dbReference type="GO" id="GO:0022857">
    <property type="term" value="F:transmembrane transporter activity"/>
    <property type="evidence" value="ECO:0007669"/>
    <property type="project" value="InterPro"/>
</dbReference>
<dbReference type="EMBL" id="MSFM01000013">
    <property type="protein sequence ID" value="PKY00705.1"/>
    <property type="molecule type" value="Genomic_DNA"/>
</dbReference>
<name>A0A2I1CSV6_ASPC2</name>
<dbReference type="SUPFAM" id="SSF103473">
    <property type="entry name" value="MFS general substrate transporter"/>
    <property type="match status" value="1"/>
</dbReference>
<dbReference type="VEuPathDB" id="FungiDB:P168DRAFT_284877"/>
<dbReference type="OrthoDB" id="2250022at2759"/>
<evidence type="ECO:0000256" key="1">
    <source>
        <dbReference type="ARBA" id="ARBA00004141"/>
    </source>
</evidence>
<dbReference type="InterPro" id="IPR020846">
    <property type="entry name" value="MFS_dom"/>
</dbReference>
<dbReference type="Gene3D" id="1.20.1250.20">
    <property type="entry name" value="MFS general substrate transporter like domains"/>
    <property type="match status" value="2"/>
</dbReference>
<keyword evidence="5 7" id="KW-1133">Transmembrane helix</keyword>
<evidence type="ECO:0000256" key="3">
    <source>
        <dbReference type="ARBA" id="ARBA00022448"/>
    </source>
</evidence>
<feature type="transmembrane region" description="Helical" evidence="7">
    <location>
        <begin position="94"/>
        <end position="113"/>
    </location>
</feature>
<comment type="subcellular location">
    <subcellularLocation>
        <location evidence="1">Membrane</location>
        <topology evidence="1">Multi-pass membrane protein</topology>
    </subcellularLocation>
</comment>
<feature type="transmembrane region" description="Helical" evidence="7">
    <location>
        <begin position="46"/>
        <end position="64"/>
    </location>
</feature>
<evidence type="ECO:0000256" key="7">
    <source>
        <dbReference type="SAM" id="Phobius"/>
    </source>
</evidence>
<feature type="transmembrane region" description="Helical" evidence="7">
    <location>
        <begin position="320"/>
        <end position="343"/>
    </location>
</feature>
<evidence type="ECO:0000259" key="8">
    <source>
        <dbReference type="PROSITE" id="PS50850"/>
    </source>
</evidence>
<keyword evidence="4 7" id="KW-0812">Transmembrane</keyword>
<dbReference type="PANTHER" id="PTHR43791">
    <property type="entry name" value="PERMEASE-RELATED"/>
    <property type="match status" value="1"/>
</dbReference>
<dbReference type="InterPro" id="IPR036259">
    <property type="entry name" value="MFS_trans_sf"/>
</dbReference>
<keyword evidence="6 7" id="KW-0472">Membrane</keyword>
<dbReference type="FunFam" id="1.20.1250.20:FF:000057">
    <property type="entry name" value="MFS general substrate transporter"/>
    <property type="match status" value="1"/>
</dbReference>
<dbReference type="Pfam" id="PF07690">
    <property type="entry name" value="MFS_1"/>
    <property type="match status" value="1"/>
</dbReference>
<feature type="transmembrane region" description="Helical" evidence="7">
    <location>
        <begin position="182"/>
        <end position="202"/>
    </location>
</feature>